<dbReference type="eggNOG" id="COG0399">
    <property type="taxonomic scope" value="Bacteria"/>
</dbReference>
<dbReference type="EMBL" id="AP012337">
    <property type="protein sequence ID" value="BAL99087.1"/>
    <property type="molecule type" value="Genomic_DNA"/>
</dbReference>
<proteinExistence type="inferred from homology"/>
<reference evidence="5 6" key="1">
    <citation type="submission" date="2012-02" db="EMBL/GenBank/DDBJ databases">
        <title>Complete genome sequence of Caldilinea aerophila DSM 14535 (= NBRC 102666).</title>
        <authorList>
            <person name="Oguchi A."/>
            <person name="Hosoyama A."/>
            <person name="Sekine M."/>
            <person name="Fukai R."/>
            <person name="Kato Y."/>
            <person name="Nakamura S."/>
            <person name="Hanada S."/>
            <person name="Yamazaki S."/>
            <person name="Fujita N."/>
        </authorList>
    </citation>
    <scope>NUCLEOTIDE SEQUENCE [LARGE SCALE GENOMIC DNA]</scope>
    <source>
        <strain evidence="6">DSM 14535 / JCM 11387 / NBRC 104270 / STL-6-O1</strain>
    </source>
</reference>
<accession>I0I1F0</accession>
<evidence type="ECO:0000256" key="3">
    <source>
        <dbReference type="ARBA" id="ARBA00037999"/>
    </source>
</evidence>
<keyword evidence="5" id="KW-0032">Aminotransferase</keyword>
<sequence length="446" mass="49688">MNSRAEALRAQILTLVAEYYEAAFATKPFVPGESPVPVSGRVFDASELQHLVEAGLDFWLTTGRFAAQFEREFAQFMGVRHAILVNSGSSANLLALSCLTSPKLGDRALRPGDEVITVAAGFPTTVNPILQNQLTPVFVDVTIPTYNIDASQLEAALSERTRAVMIAHTLGNPFDLDAVVDFARRHDLWLLEDCCDAVGATYRGQKVGTFGDLATVSFYPAHHITMGEGGCVLTNSGRLKTLVESFRDWGRDCWCEPGKDNTCGKRFDWQLGDLPHGYDHKYTYSHIGYNLKATDMQAAVGVAQLTKLPSFIEARRRNFNLLWQGLSDLQEHLILPEATPFSEPSWFGFPITIADAAPFTRNELVRFLEQRKIGTRLLFGGNLIRQPAYRNRPYRVAAALTNTDRIMNNTFWVGVYPGLNEAMLSFVVDSIHHFVVQALRDRVIRA</sequence>
<evidence type="ECO:0000256" key="4">
    <source>
        <dbReference type="RuleBase" id="RU004508"/>
    </source>
</evidence>
<comment type="cofactor">
    <cofactor evidence="1">
        <name>pyridoxal 5'-phosphate</name>
        <dbReference type="ChEBI" id="CHEBI:597326"/>
    </cofactor>
</comment>
<dbReference type="PANTHER" id="PTHR30244">
    <property type="entry name" value="TRANSAMINASE"/>
    <property type="match status" value="1"/>
</dbReference>
<dbReference type="InterPro" id="IPR015422">
    <property type="entry name" value="PyrdxlP-dep_Trfase_small"/>
</dbReference>
<dbReference type="InterPro" id="IPR015424">
    <property type="entry name" value="PyrdxlP-dep_Trfase"/>
</dbReference>
<dbReference type="RefSeq" id="WP_014432328.1">
    <property type="nucleotide sequence ID" value="NC_017079.1"/>
</dbReference>
<dbReference type="CDD" id="cd00616">
    <property type="entry name" value="AHBA_syn"/>
    <property type="match status" value="1"/>
</dbReference>
<evidence type="ECO:0000313" key="5">
    <source>
        <dbReference type="EMBL" id="BAL99087.1"/>
    </source>
</evidence>
<dbReference type="AlphaFoldDB" id="I0I1F0"/>
<keyword evidence="5" id="KW-0808">Transferase</keyword>
<evidence type="ECO:0000313" key="6">
    <source>
        <dbReference type="Proteomes" id="UP000007880"/>
    </source>
</evidence>
<keyword evidence="6" id="KW-1185">Reference proteome</keyword>
<evidence type="ECO:0000256" key="2">
    <source>
        <dbReference type="ARBA" id="ARBA00022898"/>
    </source>
</evidence>
<dbReference type="Proteomes" id="UP000007880">
    <property type="component" value="Chromosome"/>
</dbReference>
<dbReference type="Gene3D" id="3.90.1150.10">
    <property type="entry name" value="Aspartate Aminotransferase, domain 1"/>
    <property type="match status" value="1"/>
</dbReference>
<dbReference type="InterPro" id="IPR015421">
    <property type="entry name" value="PyrdxlP-dep_Trfase_major"/>
</dbReference>
<protein>
    <submittedName>
        <fullName evidence="5">Putative aminotransferase</fullName>
    </submittedName>
</protein>
<dbReference type="Gene3D" id="3.40.640.10">
    <property type="entry name" value="Type I PLP-dependent aspartate aminotransferase-like (Major domain)"/>
    <property type="match status" value="1"/>
</dbReference>
<dbReference type="FunFam" id="3.40.640.10:FF:000079">
    <property type="entry name" value="LPS biosynthesis protein"/>
    <property type="match status" value="1"/>
</dbReference>
<dbReference type="GO" id="GO:0008483">
    <property type="term" value="F:transaminase activity"/>
    <property type="evidence" value="ECO:0007669"/>
    <property type="project" value="UniProtKB-KW"/>
</dbReference>
<dbReference type="PIRSF" id="PIRSF000390">
    <property type="entry name" value="PLP_StrS"/>
    <property type="match status" value="1"/>
</dbReference>
<dbReference type="Pfam" id="PF01041">
    <property type="entry name" value="DegT_DnrJ_EryC1"/>
    <property type="match status" value="1"/>
</dbReference>
<organism evidence="5 6">
    <name type="scientific">Caldilinea aerophila (strain DSM 14535 / JCM 11387 / NBRC 104270 / STL-6-O1)</name>
    <dbReference type="NCBI Taxonomy" id="926550"/>
    <lineage>
        <taxon>Bacteria</taxon>
        <taxon>Bacillati</taxon>
        <taxon>Chloroflexota</taxon>
        <taxon>Caldilineae</taxon>
        <taxon>Caldilineales</taxon>
        <taxon>Caldilineaceae</taxon>
        <taxon>Caldilinea</taxon>
    </lineage>
</organism>
<dbReference type="STRING" id="926550.CLDAP_10480"/>
<name>I0I1F0_CALAS</name>
<keyword evidence="2 4" id="KW-0663">Pyridoxal phosphate</keyword>
<dbReference type="GO" id="GO:0030170">
    <property type="term" value="F:pyridoxal phosphate binding"/>
    <property type="evidence" value="ECO:0007669"/>
    <property type="project" value="TreeGrafter"/>
</dbReference>
<gene>
    <name evidence="5" type="ordered locus">CLDAP_10480</name>
</gene>
<dbReference type="OrthoDB" id="9810913at2"/>
<dbReference type="GO" id="GO:0000271">
    <property type="term" value="P:polysaccharide biosynthetic process"/>
    <property type="evidence" value="ECO:0007669"/>
    <property type="project" value="TreeGrafter"/>
</dbReference>
<comment type="similarity">
    <text evidence="3 4">Belongs to the DegT/DnrJ/EryC1 family.</text>
</comment>
<dbReference type="PANTHER" id="PTHR30244:SF34">
    <property type="entry name" value="DTDP-4-AMINO-4,6-DIDEOXYGALACTOSE TRANSAMINASE"/>
    <property type="match status" value="1"/>
</dbReference>
<dbReference type="InterPro" id="IPR000653">
    <property type="entry name" value="DegT/StrS_aminotransferase"/>
</dbReference>
<dbReference type="NCBIfam" id="NF011936">
    <property type="entry name" value="PRK15407.1"/>
    <property type="match status" value="1"/>
</dbReference>
<evidence type="ECO:0000256" key="1">
    <source>
        <dbReference type="ARBA" id="ARBA00001933"/>
    </source>
</evidence>
<dbReference type="PATRIC" id="fig|926550.5.peg.1106"/>
<dbReference type="SUPFAM" id="SSF53383">
    <property type="entry name" value="PLP-dependent transferases"/>
    <property type="match status" value="1"/>
</dbReference>
<dbReference type="HOGENOM" id="CLU_033332_5_0_0"/>
<dbReference type="KEGG" id="cap:CLDAP_10480"/>